<dbReference type="PIRSF" id="PIRSF000303">
    <property type="entry name" value="Glutathion_perox"/>
    <property type="match status" value="1"/>
</dbReference>
<dbReference type="Pfam" id="PF00255">
    <property type="entry name" value="GSHPx"/>
    <property type="match status" value="1"/>
</dbReference>
<feature type="active site" evidence="4">
    <location>
        <position position="40"/>
    </location>
</feature>
<organism evidence="7 8">
    <name type="scientific">Comamonas piscis</name>
    <dbReference type="NCBI Taxonomy" id="1562974"/>
    <lineage>
        <taxon>Bacteria</taxon>
        <taxon>Pseudomonadati</taxon>
        <taxon>Pseudomonadota</taxon>
        <taxon>Betaproteobacteria</taxon>
        <taxon>Burkholderiales</taxon>
        <taxon>Comamonadaceae</taxon>
        <taxon>Comamonas</taxon>
    </lineage>
</organism>
<evidence type="ECO:0000313" key="8">
    <source>
        <dbReference type="Proteomes" id="UP000515240"/>
    </source>
</evidence>
<dbReference type="Gene3D" id="3.40.30.10">
    <property type="entry name" value="Glutaredoxin"/>
    <property type="match status" value="1"/>
</dbReference>
<dbReference type="InterPro" id="IPR013766">
    <property type="entry name" value="Thioredoxin_domain"/>
</dbReference>
<dbReference type="SUPFAM" id="SSF52833">
    <property type="entry name" value="Thioredoxin-like"/>
    <property type="match status" value="1"/>
</dbReference>
<dbReference type="PROSITE" id="PS00460">
    <property type="entry name" value="GLUTATHIONE_PEROXID_1"/>
    <property type="match status" value="1"/>
</dbReference>
<keyword evidence="2 5" id="KW-0575">Peroxidase</keyword>
<evidence type="ECO:0000256" key="1">
    <source>
        <dbReference type="ARBA" id="ARBA00006926"/>
    </source>
</evidence>
<proteinExistence type="inferred from homology"/>
<accession>A0A7G5EC55</accession>
<evidence type="ECO:0000256" key="2">
    <source>
        <dbReference type="ARBA" id="ARBA00022559"/>
    </source>
</evidence>
<dbReference type="AlphaFoldDB" id="A0A7G5EC55"/>
<reference evidence="7 8" key="1">
    <citation type="journal article" date="2020" name="G3 (Bethesda)">
        <title>CeMbio - The Caenorhabditis elegans Microbiome Resource.</title>
        <authorList>
            <person name="Dirksen P."/>
            <person name="Assie A."/>
            <person name="Zimmermann J."/>
            <person name="Zhang F."/>
            <person name="Tietje A.M."/>
            <person name="Marsh S.A."/>
            <person name="Felix M.A."/>
            <person name="Shapira M."/>
            <person name="Kaleta C."/>
            <person name="Schulenburg H."/>
            <person name="Samuel B."/>
        </authorList>
    </citation>
    <scope>NUCLEOTIDE SEQUENCE [LARGE SCALE GENOMIC DNA]</scope>
    <source>
        <strain evidence="7 8">BIGb0172</strain>
    </source>
</reference>
<dbReference type="PANTHER" id="PTHR11592:SF78">
    <property type="entry name" value="GLUTATHIONE PEROXIDASE"/>
    <property type="match status" value="1"/>
</dbReference>
<evidence type="ECO:0000256" key="3">
    <source>
        <dbReference type="ARBA" id="ARBA00023002"/>
    </source>
</evidence>
<sequence>MPQAQHTLQDFVLHDASAQPLPLARYAGQVVLVVNTATACGFTPQLKGLEALQQQYGAQGLQVLGLPCNQFGAQASGSNAEIAQFCELNYQTSFPSLAKVEVNGPHADPLFVWLKAQAPGILGGRILWNFTKFLVARDGTTVQRFAPMTKPAKLAAAIEKALASS</sequence>
<dbReference type="CDD" id="cd00340">
    <property type="entry name" value="GSH_Peroxidase"/>
    <property type="match status" value="1"/>
</dbReference>
<dbReference type="EMBL" id="CP058554">
    <property type="protein sequence ID" value="QMV71580.1"/>
    <property type="molecule type" value="Genomic_DNA"/>
</dbReference>
<protein>
    <recommendedName>
        <fullName evidence="5">Glutathione peroxidase</fullName>
    </recommendedName>
</protein>
<name>A0A7G5EC55_9BURK</name>
<keyword evidence="3 5" id="KW-0560">Oxidoreductase</keyword>
<dbReference type="Proteomes" id="UP000515240">
    <property type="component" value="Chromosome"/>
</dbReference>
<gene>
    <name evidence="7" type="ORF">HS961_01310</name>
</gene>
<dbReference type="GO" id="GO:0004601">
    <property type="term" value="F:peroxidase activity"/>
    <property type="evidence" value="ECO:0007669"/>
    <property type="project" value="UniProtKB-KW"/>
</dbReference>
<evidence type="ECO:0000256" key="4">
    <source>
        <dbReference type="PIRSR" id="PIRSR000303-1"/>
    </source>
</evidence>
<dbReference type="InterPro" id="IPR029759">
    <property type="entry name" value="GPX_AS"/>
</dbReference>
<dbReference type="RefSeq" id="WP_182326016.1">
    <property type="nucleotide sequence ID" value="NZ_CP058554.1"/>
</dbReference>
<keyword evidence="8" id="KW-1185">Reference proteome</keyword>
<dbReference type="PROSITE" id="PS51355">
    <property type="entry name" value="GLUTATHIONE_PEROXID_3"/>
    <property type="match status" value="1"/>
</dbReference>
<feature type="domain" description="Thioredoxin" evidence="6">
    <location>
        <begin position="2"/>
        <end position="163"/>
    </location>
</feature>
<dbReference type="InterPro" id="IPR000889">
    <property type="entry name" value="Glutathione_peroxidase"/>
</dbReference>
<dbReference type="FunFam" id="3.40.30.10:FF:000010">
    <property type="entry name" value="Glutathione peroxidase"/>
    <property type="match status" value="1"/>
</dbReference>
<evidence type="ECO:0000256" key="5">
    <source>
        <dbReference type="RuleBase" id="RU000499"/>
    </source>
</evidence>
<dbReference type="InterPro" id="IPR036249">
    <property type="entry name" value="Thioredoxin-like_sf"/>
</dbReference>
<dbReference type="PANTHER" id="PTHR11592">
    <property type="entry name" value="GLUTATHIONE PEROXIDASE"/>
    <property type="match status" value="1"/>
</dbReference>
<dbReference type="PRINTS" id="PR01011">
    <property type="entry name" value="GLUTPROXDASE"/>
</dbReference>
<comment type="similarity">
    <text evidence="1 5">Belongs to the glutathione peroxidase family.</text>
</comment>
<dbReference type="PROSITE" id="PS51352">
    <property type="entry name" value="THIOREDOXIN_2"/>
    <property type="match status" value="1"/>
</dbReference>
<evidence type="ECO:0000259" key="6">
    <source>
        <dbReference type="PROSITE" id="PS51352"/>
    </source>
</evidence>
<evidence type="ECO:0000313" key="7">
    <source>
        <dbReference type="EMBL" id="QMV71580.1"/>
    </source>
</evidence>
<dbReference type="KEGG" id="cpis:HS961_01310"/>
<dbReference type="GO" id="GO:0034599">
    <property type="term" value="P:cellular response to oxidative stress"/>
    <property type="evidence" value="ECO:0007669"/>
    <property type="project" value="TreeGrafter"/>
</dbReference>